<keyword evidence="10" id="KW-0812">Transmembrane</keyword>
<reference evidence="12" key="1">
    <citation type="submission" date="2019-11" db="EMBL/GenBank/DDBJ databases">
        <authorList>
            <person name="Feng L."/>
        </authorList>
    </citation>
    <scope>NUCLEOTIDE SEQUENCE</scope>
    <source>
        <strain evidence="12">CAmalonaticusLFYP1</strain>
    </source>
</reference>
<name>A0A6N2V895_CITAM</name>
<evidence type="ECO:0000256" key="9">
    <source>
        <dbReference type="ARBA" id="ARBA00042732"/>
    </source>
</evidence>
<dbReference type="EMBL" id="CACRTI010000004">
    <property type="protein sequence ID" value="VYT26674.1"/>
    <property type="molecule type" value="Genomic_DNA"/>
</dbReference>
<dbReference type="GO" id="GO:0009380">
    <property type="term" value="C:excinuclease repair complex"/>
    <property type="evidence" value="ECO:0007669"/>
    <property type="project" value="TreeGrafter"/>
</dbReference>
<evidence type="ECO:0000313" key="12">
    <source>
        <dbReference type="EMBL" id="VYT26674.1"/>
    </source>
</evidence>
<accession>A0A6N2V895</accession>
<keyword evidence="4" id="KW-0267">Excision nuclease</keyword>
<evidence type="ECO:0000256" key="3">
    <source>
        <dbReference type="ARBA" id="ARBA00022801"/>
    </source>
</evidence>
<evidence type="ECO:0000256" key="1">
    <source>
        <dbReference type="ARBA" id="ARBA00022763"/>
    </source>
</evidence>
<proteinExistence type="predicted"/>
<evidence type="ECO:0000256" key="2">
    <source>
        <dbReference type="ARBA" id="ARBA00022769"/>
    </source>
</evidence>
<evidence type="ECO:0000256" key="8">
    <source>
        <dbReference type="ARBA" id="ARBA00042138"/>
    </source>
</evidence>
<feature type="domain" description="GIY-YIG" evidence="11">
    <location>
        <begin position="68"/>
        <end position="143"/>
    </location>
</feature>
<dbReference type="Gene3D" id="3.40.1440.10">
    <property type="entry name" value="GIY-YIG endonuclease"/>
    <property type="match status" value="1"/>
</dbReference>
<keyword evidence="3 12" id="KW-0378">Hydrolase</keyword>
<evidence type="ECO:0000256" key="7">
    <source>
        <dbReference type="ARBA" id="ARBA00040756"/>
    </source>
</evidence>
<dbReference type="PANTHER" id="PTHR30562:SF10">
    <property type="entry name" value="EXCINUCLEASE CHO"/>
    <property type="match status" value="1"/>
</dbReference>
<evidence type="ECO:0000256" key="4">
    <source>
        <dbReference type="ARBA" id="ARBA00022881"/>
    </source>
</evidence>
<keyword evidence="10" id="KW-0472">Membrane</keyword>
<keyword evidence="6" id="KW-0742">SOS response</keyword>
<feature type="transmembrane region" description="Helical" evidence="10">
    <location>
        <begin position="7"/>
        <end position="27"/>
    </location>
</feature>
<evidence type="ECO:0000256" key="6">
    <source>
        <dbReference type="ARBA" id="ARBA00023236"/>
    </source>
</evidence>
<dbReference type="PROSITE" id="PS50164">
    <property type="entry name" value="GIY_YIG"/>
    <property type="match status" value="1"/>
</dbReference>
<protein>
    <recommendedName>
        <fullName evidence="7">Excinuclease cho</fullName>
    </recommendedName>
    <alternativeName>
        <fullName evidence="9">Endonuclease cho</fullName>
    </alternativeName>
    <alternativeName>
        <fullName evidence="8">UvrC homolog protein</fullName>
    </alternativeName>
</protein>
<dbReference type="CDD" id="cd10434">
    <property type="entry name" value="GIY-YIG_UvrC_Cho"/>
    <property type="match status" value="1"/>
</dbReference>
<evidence type="ECO:0000256" key="5">
    <source>
        <dbReference type="ARBA" id="ARBA00023204"/>
    </source>
</evidence>
<dbReference type="GO" id="GO:0006289">
    <property type="term" value="P:nucleotide-excision repair"/>
    <property type="evidence" value="ECO:0007669"/>
    <property type="project" value="InterPro"/>
</dbReference>
<keyword evidence="10" id="KW-1133">Transmembrane helix</keyword>
<organism evidence="12">
    <name type="scientific">Citrobacter amalonaticus</name>
    <dbReference type="NCBI Taxonomy" id="35703"/>
    <lineage>
        <taxon>Bacteria</taxon>
        <taxon>Pseudomonadati</taxon>
        <taxon>Pseudomonadota</taxon>
        <taxon>Gammaproteobacteria</taxon>
        <taxon>Enterobacterales</taxon>
        <taxon>Enterobacteriaceae</taxon>
        <taxon>Citrobacter</taxon>
    </lineage>
</organism>
<dbReference type="InterPro" id="IPR000305">
    <property type="entry name" value="GIY-YIG_endonuc"/>
</dbReference>
<sequence>MATPSGFRAAVAHALSFFIVIALLYWMHNQHPEFTVARRQSVPRLEFEAAAVYEYPEHLRPFLESLPSVPGVYLFHSESDTLPLYIGKSVNIRSRVLSHLRTPEEAAMLRQSRRISWIGTAGEIGALLLEARLIKEQQPLFNKRLRRNRQLCALTLRDGKVDVVYSRDVDFSHAPDLFGLFANRRAALAALQSLADEQKLCYGRLGLEPLSRGRACFRAALKRCAGVCCNKESPQEHDARLQASLEKLRVICWPWKNAIALKESRAQMTQYHVINNWLWLGTVDTLEDAATLVQTPAGFDHDGYKILCKPLVAGTCEIIELNPGNTPAAR</sequence>
<dbReference type="GO" id="GO:0009432">
    <property type="term" value="P:SOS response"/>
    <property type="evidence" value="ECO:0007669"/>
    <property type="project" value="UniProtKB-KW"/>
</dbReference>
<dbReference type="NCBIfam" id="NF007833">
    <property type="entry name" value="PRK10545.1"/>
    <property type="match status" value="1"/>
</dbReference>
<dbReference type="FunFam" id="3.40.1440.10:FF:000004">
    <property type="entry name" value="UV-repair endonuclease Cho"/>
    <property type="match status" value="1"/>
</dbReference>
<dbReference type="GO" id="GO:0016787">
    <property type="term" value="F:hydrolase activity"/>
    <property type="evidence" value="ECO:0007669"/>
    <property type="project" value="UniProtKB-KW"/>
</dbReference>
<keyword evidence="1" id="KW-0227">DNA damage</keyword>
<keyword evidence="2" id="KW-0228">DNA excision</keyword>
<dbReference type="SMART" id="SM00465">
    <property type="entry name" value="GIYc"/>
    <property type="match status" value="1"/>
</dbReference>
<keyword evidence="5" id="KW-0234">DNA repair</keyword>
<dbReference type="InterPro" id="IPR047296">
    <property type="entry name" value="GIY-YIG_UvrC_Cho"/>
</dbReference>
<evidence type="ECO:0000259" key="11">
    <source>
        <dbReference type="PROSITE" id="PS50164"/>
    </source>
</evidence>
<dbReference type="InterPro" id="IPR050066">
    <property type="entry name" value="UvrABC_protein_C"/>
</dbReference>
<dbReference type="AlphaFoldDB" id="A0A6N2V895"/>
<dbReference type="SUPFAM" id="SSF82771">
    <property type="entry name" value="GIY-YIG endonuclease"/>
    <property type="match status" value="1"/>
</dbReference>
<dbReference type="InterPro" id="IPR035901">
    <property type="entry name" value="GIY-YIG_endonuc_sf"/>
</dbReference>
<gene>
    <name evidence="12" type="primary">cho</name>
    <name evidence="12" type="ORF">CALFYP1_03559</name>
</gene>
<dbReference type="PANTHER" id="PTHR30562">
    <property type="entry name" value="UVRC/OXIDOREDUCTASE"/>
    <property type="match status" value="1"/>
</dbReference>
<evidence type="ECO:0000256" key="10">
    <source>
        <dbReference type="SAM" id="Phobius"/>
    </source>
</evidence>
<dbReference type="GO" id="GO:0004518">
    <property type="term" value="F:nuclease activity"/>
    <property type="evidence" value="ECO:0007669"/>
    <property type="project" value="UniProtKB-KW"/>
</dbReference>